<sequence>MSDSQPLDSRERTSKQPPRHEQTSTPALACVASPSPAKARRRPATERPSLQSANMAPVKLPSELFAIATSRSVQGDLALSKALDGIQAAATRLETERTKLVIQSQELQIWDMAREEELLLLRAENEQLEQQLAAVADKVGKGIGRDGVLEGLQYALRKARMERDAEMREADSLFNQLQEAKATAMELQELRTAFGAALNSLKDEWSAIPLLSHETRELRAKADAAVQDPTNLGHKQIGTLLRGLLALASRGSELQHEAQTLRGEKAALQQALDAAHQQLSEQAELLATHPRPAASAPHRVELAGGPGRLSHSTEPAKLSQGDTCKEERLQQQVSELQAKLDEYRSYLQENQEEIEGLQAEVKRLRQASSHASQGAVAQVRIGHAHAAAPRGQSRCGTLGGSSCTAIAQPAGPAWRQQTEQQPTRPPSAPQPVVGTPTRHVPSSASPISTVNYGGSPPLAASPPARASPMSQTVATDFALKVAELQELAIRAQQQSVEREAEILRQQDEALEALRQQLVQQKDAELAELSQQQAKAMAEAQGREVELARQHSRARADLEAQAAKQAAQHAAALAELNSMMAKLVEQHAQALVEREAALAKELQQRLREREMDLQRQHADSLAAQADATEARLAVALAAQAAELAKQHAQDRREAEERQGAQAAARLHELELALERRFSEQLAVRDAEVRRKHAERLAEQAAHLARLHAEQLAQLQTQHAEAIAVREAELLDQYERQLVEREGQLANAHADQLRDLEARFTAQAAEAADAREAQLQKLFADQLRQALRQQQENLEAAHAAVRTRETECVAAAAEQERVAHAQEMARVARQAQEYMRRREEEMVTLLEEQHRRLEFLEQQITIAESESQAAQAAVAARDGAYLGILTRGDDADADRSPTDIEVWQLAAEKSEQVQQLADELEMVRDEAERRREQDVADVERKYVEVVARLGREHEKATEEARTAHELRESNLRRMLERQAEEARDAELRHKEHVERLQAQIVEIRTSLVEERERHNSSSTALEERAARLVTELDAARRREAEVLRVLAASRQAGHVQQSGQGPSVVPAADSTGTCLSPVRTPFTAVSTGAVPTTAEPSIGSADSWSDGQVLQWPASAHVSTSALGSRRNSSTGATGTGAGVPVAVSLAVSTTAPGDESPLSGGPSLDAGGVQRGARDAGEREDVWGEFVCAPQGATGQWSGTKIVRPTPGSSAAAGTGTVAAGCGSAAAASGPGFISEPATSVSTDTEYNSDTEFYVDDEDDEEHRGRALAAALAKSPRGSLVELPVQLPPLLQEAQLQRRRPLSPGAVVADTRLIHRPDRDSYISVMTGAGRTPAPSFVIDAGNGKSAETKSNLSASDTTEASVVDDLEATFWGVFPVVDMKVNPSGALGLATAAVAAQPAREPAVAVATAAPPADVLGAVDLEATLSGNFPVLPQLLSTLQHHLPSLLPAEDGKVNKEPGAVDGGTYHCAVLALPATAVPFSFPGPQGSAPEWDGTSFCSGNQLAVLSNQEQEERSRSAVVEVPKELNNLASSFDFSPGAQLGSRISPPAPAQQAEPADSSMAPSDSMEGQVLRGRVEDSASTKAQIVDAGVSYAEDKNGLGDWGGSATSSVICSLPPLPHIQAAIQSPNRQVWVDLTDDGESSIVEDYDDDGAKDSAFGSGTQDGSIWPPAPAAARAAAGITPLLVPNPLFNETDEVSPPWSTAEWSTGRSPVLNNEVQTEGASLPSTPGSETRECSASSMSSDYLADCNTVGLTAAGAISYEAWNTLYDMPEEHSSPDSEARGFFHEQAVDRCHSSENARSGNPSCSQGSRSRSVESGETTPQQRRVEPGGDECRSCGGGGAQRALEAGQQTDEETGGRKEERQSSHGVSDSDEDGVRSLLAAGATLSNSERRRRQRRRMGDAPGGPPLEHPIDLLRQGWEFSGGVASPISPRSTPQKLTPADAPWQESPTRHTAPATASPNDKGSQREEQQLEQLLPLHALQRGRSSPSAVRRSGISTPSPRASPLSKSPVSSTSALGRTGGSTGAASSRRYTDMPALEASPGALSAFSCTTPPSAVVSRPLSPLEVRQRSRALLGRARSRVAELEDQCRALAASLHPSPIDDTAVAAFSPRGVGLPVTSSQQATPGLLWRSGVADQPGASSGNPGVCFEQCESKVVEETLGNGGSSCSSIALVATQPPAAPAEVVDALEDLRGDLNELEALHRLASRATKHHHRAEGISPSALTSPEPHPAGQLLAGLAGGAVATAVAPTGRAHVGSPSPVNRRARLLLCLQQAGSPQIGLGSPGIHAASSSSQVEDVDGGATHTPQHNTNTDQCATDPQSSTEPQSATEPQSTGPQPARLIATAADPSARVMPESGAVAAVGPQAAAPLPHDGCSWQVRDSASIVAAALPPAAPSPVPSVPGASSLDPALVALLQLSIQAQVQGQLGQLEAKIAELQRQNEALLAAATAASTPATPLPPHFRYSAQFGPTNTTPLPLSPPTAVFDASRGSGAVADANMDGRGQPIAGDTPAMSWSGSLDGLWLRGGRGVGVNSSADQLRTLQEAWPVIHAAWESTPSPPPSVVTASGGSQGRVPASAVSLALGTVPTAQPLVTAATSVTPADAGRKVSASAEVVAGPFSPEELSQLPPTVQLFAPPQLRAAALAAVREQAQANRHSL</sequence>
<feature type="coiled-coil region" evidence="1">
    <location>
        <begin position="258"/>
        <end position="285"/>
    </location>
</feature>
<feature type="region of interest" description="Disordered" evidence="2">
    <location>
        <begin position="1149"/>
        <end position="1177"/>
    </location>
</feature>
<keyword evidence="1" id="KW-0175">Coiled coil</keyword>
<feature type="coiled-coil region" evidence="1">
    <location>
        <begin position="493"/>
        <end position="657"/>
    </location>
</feature>
<feature type="region of interest" description="Disordered" evidence="2">
    <location>
        <begin position="1084"/>
        <end position="1103"/>
    </location>
</feature>
<feature type="coiled-coil region" evidence="1">
    <location>
        <begin position="2423"/>
        <end position="2450"/>
    </location>
</feature>
<evidence type="ECO:0000256" key="2">
    <source>
        <dbReference type="SAM" id="MobiDB-lite"/>
    </source>
</evidence>
<feature type="compositionally biased region" description="Low complexity" evidence="2">
    <location>
        <begin position="2005"/>
        <end position="2020"/>
    </location>
</feature>
<keyword evidence="4" id="KW-1185">Reference proteome</keyword>
<evidence type="ECO:0000256" key="1">
    <source>
        <dbReference type="SAM" id="Coils"/>
    </source>
</evidence>
<feature type="compositionally biased region" description="Low complexity" evidence="2">
    <location>
        <begin position="1974"/>
        <end position="1983"/>
    </location>
</feature>
<evidence type="ECO:0000313" key="4">
    <source>
        <dbReference type="Proteomes" id="UP001165090"/>
    </source>
</evidence>
<feature type="coiled-coil region" evidence="1">
    <location>
        <begin position="326"/>
        <end position="367"/>
    </location>
</feature>
<feature type="coiled-coil region" evidence="1">
    <location>
        <begin position="2070"/>
        <end position="2097"/>
    </location>
</feature>
<feature type="region of interest" description="Disordered" evidence="2">
    <location>
        <begin position="1"/>
        <end position="55"/>
    </location>
</feature>
<feature type="region of interest" description="Disordered" evidence="2">
    <location>
        <begin position="1696"/>
        <end position="1737"/>
    </location>
</feature>
<feature type="compositionally biased region" description="Basic and acidic residues" evidence="2">
    <location>
        <begin position="1826"/>
        <end position="1836"/>
    </location>
</feature>
<dbReference type="PANTHER" id="PTHR45615:SF40">
    <property type="entry name" value="MYOSIN HEAVY CHAIN, NON-MUSCLE"/>
    <property type="match status" value="1"/>
</dbReference>
<feature type="coiled-coil region" evidence="1">
    <location>
        <begin position="904"/>
        <end position="935"/>
    </location>
</feature>
<feature type="coiled-coil region" evidence="1">
    <location>
        <begin position="966"/>
        <end position="1036"/>
    </location>
</feature>
<gene>
    <name evidence="3" type="ORF">VaNZ11_014544</name>
</gene>
<feature type="compositionally biased region" description="Basic and acidic residues" evidence="2">
    <location>
        <begin position="1857"/>
        <end position="1866"/>
    </location>
</feature>
<feature type="compositionally biased region" description="Low complexity" evidence="2">
    <location>
        <begin position="455"/>
        <end position="467"/>
    </location>
</feature>
<dbReference type="PANTHER" id="PTHR45615">
    <property type="entry name" value="MYOSIN HEAVY CHAIN, NON-MUSCLE"/>
    <property type="match status" value="1"/>
</dbReference>
<evidence type="ECO:0000313" key="3">
    <source>
        <dbReference type="EMBL" id="GLI69840.1"/>
    </source>
</evidence>
<protein>
    <submittedName>
        <fullName evidence="3">Uncharacterized protein</fullName>
    </submittedName>
</protein>
<comment type="caution">
    <text evidence="3">The sequence shown here is derived from an EMBL/GenBank/DDBJ whole genome shotgun (WGS) entry which is preliminary data.</text>
</comment>
<name>A0ABQ5SIQ3_9CHLO</name>
<feature type="region of interest" description="Disordered" evidence="2">
    <location>
        <begin position="1537"/>
        <end position="1580"/>
    </location>
</feature>
<organism evidence="3 4">
    <name type="scientific">Volvox africanus</name>
    <dbReference type="NCBI Taxonomy" id="51714"/>
    <lineage>
        <taxon>Eukaryota</taxon>
        <taxon>Viridiplantae</taxon>
        <taxon>Chlorophyta</taxon>
        <taxon>core chlorophytes</taxon>
        <taxon>Chlorophyceae</taxon>
        <taxon>CS clade</taxon>
        <taxon>Chlamydomonadales</taxon>
        <taxon>Volvocaceae</taxon>
        <taxon>Volvox</taxon>
    </lineage>
</organism>
<feature type="coiled-coil region" evidence="1">
    <location>
        <begin position="118"/>
        <end position="190"/>
    </location>
</feature>
<dbReference type="EMBL" id="BSDZ01000089">
    <property type="protein sequence ID" value="GLI69840.1"/>
    <property type="molecule type" value="Genomic_DNA"/>
</dbReference>
<feature type="compositionally biased region" description="Low complexity" evidence="2">
    <location>
        <begin position="1127"/>
        <end position="1136"/>
    </location>
</feature>
<feature type="region of interest" description="Disordered" evidence="2">
    <location>
        <begin position="409"/>
        <end position="467"/>
    </location>
</feature>
<proteinExistence type="predicted"/>
<feature type="compositionally biased region" description="Polar residues" evidence="2">
    <location>
        <begin position="1117"/>
        <end position="1126"/>
    </location>
</feature>
<accession>A0ABQ5SIQ3</accession>
<feature type="coiled-coil region" evidence="1">
    <location>
        <begin position="729"/>
        <end position="871"/>
    </location>
</feature>
<feature type="compositionally biased region" description="Polar residues" evidence="2">
    <location>
        <begin position="1986"/>
        <end position="2003"/>
    </location>
</feature>
<dbReference type="Proteomes" id="UP001165090">
    <property type="component" value="Unassembled WGS sequence"/>
</dbReference>
<feature type="region of interest" description="Disordered" evidence="2">
    <location>
        <begin position="2284"/>
        <end position="2341"/>
    </location>
</feature>
<feature type="compositionally biased region" description="Basic and acidic residues" evidence="2">
    <location>
        <begin position="8"/>
        <end position="22"/>
    </location>
</feature>
<feature type="compositionally biased region" description="Polar residues" evidence="2">
    <location>
        <begin position="440"/>
        <end position="452"/>
    </location>
</feature>
<feature type="compositionally biased region" description="Polar residues" evidence="2">
    <location>
        <begin position="2307"/>
        <end position="2339"/>
    </location>
</feature>
<feature type="region of interest" description="Disordered" evidence="2">
    <location>
        <begin position="2211"/>
        <end position="2232"/>
    </location>
</feature>
<feature type="compositionally biased region" description="Polar residues" evidence="2">
    <location>
        <begin position="1700"/>
        <end position="1737"/>
    </location>
</feature>
<feature type="region of interest" description="Disordered" evidence="2">
    <location>
        <begin position="1793"/>
        <end position="2034"/>
    </location>
</feature>
<feature type="compositionally biased region" description="Polar residues" evidence="2">
    <location>
        <begin position="1799"/>
        <end position="1825"/>
    </location>
</feature>
<reference evidence="3 4" key="1">
    <citation type="journal article" date="2023" name="IScience">
        <title>Expanded male sex-determining region conserved during the evolution of homothallism in the green alga Volvox.</title>
        <authorList>
            <person name="Yamamoto K."/>
            <person name="Matsuzaki R."/>
            <person name="Mahakham W."/>
            <person name="Heman W."/>
            <person name="Sekimoto H."/>
            <person name="Kawachi M."/>
            <person name="Minakuchi Y."/>
            <person name="Toyoda A."/>
            <person name="Nozaki H."/>
        </authorList>
    </citation>
    <scope>NUCLEOTIDE SEQUENCE [LARGE SCALE GENOMIC DNA]</scope>
    <source>
        <strain evidence="3 4">NIES-4468</strain>
    </source>
</reference>
<feature type="region of interest" description="Disordered" evidence="2">
    <location>
        <begin position="302"/>
        <end position="321"/>
    </location>
</feature>
<feature type="region of interest" description="Disordered" evidence="2">
    <location>
        <begin position="1117"/>
        <end position="1136"/>
    </location>
</feature>